<gene>
    <name evidence="4" type="ORF">BMF97_06930</name>
</gene>
<dbReference type="InterPro" id="IPR013783">
    <property type="entry name" value="Ig-like_fold"/>
</dbReference>
<sequence length="614" mass="70848">MKKSFTILSVTACLFLTAQKPLERVEPMNWWTGMQEPDVQLLVYGKNISESEVSINYPGVTLEKINKVENPNYLFLDLKIGASTTPGKFPILFSQKGKKQLKYEYSLLPKPAGKNIAQGVTSGDFIYLIMPDRFSNGDYNNDIVKGLKQTTIRRDSMYSRHGGDLQGIINHFDYLKDLGVTAIWNTPEIENDMKSASYHGYAATDLYKIDPRYGTNELYKTYVEKAHQKGLKIIKDVVPNHVGSEHWFIKDMPMKDWVNQWPKYTNTNYRFEPAQDPYASKIDYKEQVDGWFVPSMPDMNERNPYVAKYLTQNYLWWIAYSGLDGFRIDTYAYNDLPFMASWQERVKKEYPNFTIFGETLMLLPSNQAYYTKGQKLGQTLDTKLSGVTDEALRIAIMDALNKKPEWYEGVNRLYSMLAQDFLYKDPTKNVVFLDNHDMSRVFSVIGENMEKFKSAISILLTTRGIPQMYYGTEVLMKNFSDPDGLVRSDFKGGWKEDKMSDFTAEGRSAAGNEAFNFVKKLANYRKATLALQTGKLTQFIPQKGVYTYFRYDDQKTVMILFNGNEESQSVDLSRYQEKLQNFTKARNVITDEVIQNLFSLSLNKKQTLVLELIK</sequence>
<dbReference type="InterPro" id="IPR013780">
    <property type="entry name" value="Glyco_hydro_b"/>
</dbReference>
<dbReference type="SUPFAM" id="SSF81296">
    <property type="entry name" value="E set domains"/>
    <property type="match status" value="1"/>
</dbReference>
<reference evidence="4 5" key="1">
    <citation type="submission" date="2016-11" db="EMBL/GenBank/DDBJ databases">
        <title>Genome sequence and comparative genomic analysis of clinical strain Elizabethkingia meningoseptica 61421 PRCM.</title>
        <authorList>
            <person name="Wang M."/>
            <person name="Hu S."/>
            <person name="Cao L."/>
            <person name="Jiang T."/>
            <person name="Zhou Y."/>
            <person name="Ming D."/>
        </authorList>
    </citation>
    <scope>NUCLEOTIDE SEQUENCE [LARGE SCALE GENOMIC DNA]</scope>
    <source>
        <strain evidence="4 5">61421 PRCM</strain>
    </source>
</reference>
<dbReference type="Pfam" id="PF10438">
    <property type="entry name" value="Cyc-maltodext_C"/>
    <property type="match status" value="1"/>
</dbReference>
<dbReference type="Pfam" id="PF00128">
    <property type="entry name" value="Alpha-amylase"/>
    <property type="match status" value="1"/>
</dbReference>
<dbReference type="PANTHER" id="PTHR10357:SF210">
    <property type="entry name" value="MALTODEXTRIN GLUCOSIDASE"/>
    <property type="match status" value="1"/>
</dbReference>
<dbReference type="Gene3D" id="3.20.20.80">
    <property type="entry name" value="Glycosidases"/>
    <property type="match status" value="1"/>
</dbReference>
<dbReference type="SUPFAM" id="SSF51011">
    <property type="entry name" value="Glycosyl hydrolase domain"/>
    <property type="match status" value="1"/>
</dbReference>
<keyword evidence="1" id="KW-0378">Hydrolase</keyword>
<evidence type="ECO:0000256" key="2">
    <source>
        <dbReference type="ARBA" id="ARBA00023295"/>
    </source>
</evidence>
<dbReference type="AlphaFoldDB" id="A0A1V3U0S9"/>
<dbReference type="GO" id="GO:0016798">
    <property type="term" value="F:hydrolase activity, acting on glycosyl bonds"/>
    <property type="evidence" value="ECO:0007669"/>
    <property type="project" value="UniProtKB-KW"/>
</dbReference>
<dbReference type="EMBL" id="MPOG01000008">
    <property type="protein sequence ID" value="OOH96082.1"/>
    <property type="molecule type" value="Genomic_DNA"/>
</dbReference>
<dbReference type="STRING" id="238.BBD35_15180"/>
<dbReference type="InterPro" id="IPR015171">
    <property type="entry name" value="Cyc-maltodext_N"/>
</dbReference>
<accession>A0A1V3U0S9</accession>
<comment type="caution">
    <text evidence="4">The sequence shown here is derived from an EMBL/GenBank/DDBJ whole genome shotgun (WGS) entry which is preliminary data.</text>
</comment>
<evidence type="ECO:0000313" key="4">
    <source>
        <dbReference type="EMBL" id="OOH96082.1"/>
    </source>
</evidence>
<feature type="domain" description="Glycosyl hydrolase family 13 catalytic" evidence="3">
    <location>
        <begin position="128"/>
        <end position="525"/>
    </location>
</feature>
<proteinExistence type="predicted"/>
<protein>
    <submittedName>
        <fullName evidence="4">Alpha-amylase</fullName>
    </submittedName>
</protein>
<evidence type="ECO:0000313" key="5">
    <source>
        <dbReference type="Proteomes" id="UP000188947"/>
    </source>
</evidence>
<dbReference type="eggNOG" id="COG0366">
    <property type="taxonomic scope" value="Bacteria"/>
</dbReference>
<organism evidence="4 5">
    <name type="scientific">Elizabethkingia meningoseptica</name>
    <name type="common">Chryseobacterium meningosepticum</name>
    <dbReference type="NCBI Taxonomy" id="238"/>
    <lineage>
        <taxon>Bacteria</taxon>
        <taxon>Pseudomonadati</taxon>
        <taxon>Bacteroidota</taxon>
        <taxon>Flavobacteriia</taxon>
        <taxon>Flavobacteriales</taxon>
        <taxon>Weeksellaceae</taxon>
        <taxon>Elizabethkingia</taxon>
    </lineage>
</organism>
<dbReference type="CDD" id="cd11340">
    <property type="entry name" value="AmyAc_bac_CMD_like_3"/>
    <property type="match status" value="1"/>
</dbReference>
<dbReference type="InterPro" id="IPR006047">
    <property type="entry name" value="GH13_cat_dom"/>
</dbReference>
<dbReference type="Gene3D" id="2.60.40.10">
    <property type="entry name" value="Immunoglobulins"/>
    <property type="match status" value="1"/>
</dbReference>
<name>A0A1V3U0S9_ELIME</name>
<dbReference type="Proteomes" id="UP000188947">
    <property type="component" value="Unassembled WGS sequence"/>
</dbReference>
<dbReference type="InterPro" id="IPR017853">
    <property type="entry name" value="GH"/>
</dbReference>
<dbReference type="SMART" id="SM00642">
    <property type="entry name" value="Aamy"/>
    <property type="match status" value="1"/>
</dbReference>
<dbReference type="OrthoDB" id="9805159at2"/>
<dbReference type="PANTHER" id="PTHR10357">
    <property type="entry name" value="ALPHA-AMYLASE FAMILY MEMBER"/>
    <property type="match status" value="1"/>
</dbReference>
<dbReference type="GO" id="GO:0005975">
    <property type="term" value="P:carbohydrate metabolic process"/>
    <property type="evidence" value="ECO:0007669"/>
    <property type="project" value="InterPro"/>
</dbReference>
<dbReference type="InterPro" id="IPR014756">
    <property type="entry name" value="Ig_E-set"/>
</dbReference>
<dbReference type="InterPro" id="IPR019492">
    <property type="entry name" value="Cyclo-malto-dextrinase_C"/>
</dbReference>
<keyword evidence="5" id="KW-1185">Reference proteome</keyword>
<evidence type="ECO:0000259" key="3">
    <source>
        <dbReference type="SMART" id="SM00642"/>
    </source>
</evidence>
<dbReference type="RefSeq" id="WP_069214711.1">
    <property type="nucleotide sequence ID" value="NZ_CP016378.1"/>
</dbReference>
<evidence type="ECO:0000256" key="1">
    <source>
        <dbReference type="ARBA" id="ARBA00022801"/>
    </source>
</evidence>
<dbReference type="Pfam" id="PF09087">
    <property type="entry name" value="Cyc-maltodext_N"/>
    <property type="match status" value="1"/>
</dbReference>
<keyword evidence="2" id="KW-0326">Glycosidase</keyword>
<dbReference type="SUPFAM" id="SSF51445">
    <property type="entry name" value="(Trans)glycosidases"/>
    <property type="match status" value="1"/>
</dbReference>
<dbReference type="Gene3D" id="2.60.40.1180">
    <property type="entry name" value="Golgi alpha-mannosidase II"/>
    <property type="match status" value="1"/>
</dbReference>